<protein>
    <submittedName>
        <fullName evidence="1">Uncharacterized protein</fullName>
    </submittedName>
</protein>
<evidence type="ECO:0000313" key="1">
    <source>
        <dbReference type="EMBL" id="KAF0751937.1"/>
    </source>
</evidence>
<accession>A0A6G0YAD6</accession>
<dbReference type="AlphaFoldDB" id="A0A6G0YAD6"/>
<evidence type="ECO:0000313" key="2">
    <source>
        <dbReference type="Proteomes" id="UP000478052"/>
    </source>
</evidence>
<dbReference type="EMBL" id="VUJU01005205">
    <property type="protein sequence ID" value="KAF0751937.1"/>
    <property type="molecule type" value="Genomic_DNA"/>
</dbReference>
<feature type="non-terminal residue" evidence="1">
    <location>
        <position position="1"/>
    </location>
</feature>
<name>A0A6G0YAD6_APHCR</name>
<dbReference type="Proteomes" id="UP000478052">
    <property type="component" value="Unassembled WGS sequence"/>
</dbReference>
<gene>
    <name evidence="1" type="ORF">FWK35_00029241</name>
</gene>
<sequence>IDLGVKCLSPGGFSVLIKLAGRGTWGESLNIFLTHDSSDTPKSLGTWVAINVQGKGNEIFFEFCGKMNGLAFLLIINNVKKGMTYLRTIISSDTERLLDYFDKIYDNPPLFLLQLWNIYAPAILTTKLEVTIVPKARIIASVNLLDEIIQNFGLW</sequence>
<proteinExistence type="predicted"/>
<reference evidence="1 2" key="1">
    <citation type="submission" date="2019-08" db="EMBL/GenBank/DDBJ databases">
        <title>Whole genome of Aphis craccivora.</title>
        <authorList>
            <person name="Voronova N.V."/>
            <person name="Shulinski R.S."/>
            <person name="Bandarenka Y.V."/>
            <person name="Zhorov D.G."/>
            <person name="Warner D."/>
        </authorList>
    </citation>
    <scope>NUCLEOTIDE SEQUENCE [LARGE SCALE GENOMIC DNA]</scope>
    <source>
        <strain evidence="1">180601</strain>
        <tissue evidence="1">Whole Body</tissue>
    </source>
</reference>
<keyword evidence="2" id="KW-1185">Reference proteome</keyword>
<organism evidence="1 2">
    <name type="scientific">Aphis craccivora</name>
    <name type="common">Cowpea aphid</name>
    <dbReference type="NCBI Taxonomy" id="307492"/>
    <lineage>
        <taxon>Eukaryota</taxon>
        <taxon>Metazoa</taxon>
        <taxon>Ecdysozoa</taxon>
        <taxon>Arthropoda</taxon>
        <taxon>Hexapoda</taxon>
        <taxon>Insecta</taxon>
        <taxon>Pterygota</taxon>
        <taxon>Neoptera</taxon>
        <taxon>Paraneoptera</taxon>
        <taxon>Hemiptera</taxon>
        <taxon>Sternorrhyncha</taxon>
        <taxon>Aphidomorpha</taxon>
        <taxon>Aphidoidea</taxon>
        <taxon>Aphididae</taxon>
        <taxon>Aphidini</taxon>
        <taxon>Aphis</taxon>
        <taxon>Aphis</taxon>
    </lineage>
</organism>
<comment type="caution">
    <text evidence="1">The sequence shown here is derived from an EMBL/GenBank/DDBJ whole genome shotgun (WGS) entry which is preliminary data.</text>
</comment>